<dbReference type="FunFam" id="3.40.640.10:FF:000030">
    <property type="entry name" value="Low-specificity L-threonine aldolase"/>
    <property type="match status" value="1"/>
</dbReference>
<sequence length="329" mass="35584">MSSQVNGYEGCRVVDMRSDTFTLPSQGMKEAMMAAPLGDDVFQEDPTVIELQNKMATLLEKEAALFVPTGTMGNLICVLNHCRSRGSEVILGNLSHVHIYEQGGISQLGGVHPRTLQNLPDGTFSLEELRKAVRKDDVHMPITELVCIENTHNVAGGRVLPLEWLDQLGSTCRELGLPLHMDGARLMNAAAAMQVPPARIVRDCASVSVCLSKGLGAPVGSVIVGSQEFITKARRLRKVLGGGMRQAGIIAAAGIYALDHVAPTLQRDHAHIKAIAQAVSDLGSKAIFVNLEGVHTNILMLECDLNVLSPTQLCERMGQITDEETERHR</sequence>
<evidence type="ECO:0000256" key="1">
    <source>
        <dbReference type="ARBA" id="ARBA00001933"/>
    </source>
</evidence>
<comment type="similarity">
    <text evidence="2">Belongs to the threonine aldolase family.</text>
</comment>
<dbReference type="GO" id="GO:0008732">
    <property type="term" value="F:L-allo-threonine aldolase activity"/>
    <property type="evidence" value="ECO:0007669"/>
    <property type="project" value="TreeGrafter"/>
</dbReference>
<name>A0AAN9ACE9_HALRR</name>
<dbReference type="Gene3D" id="3.90.1150.10">
    <property type="entry name" value="Aspartate Aminotransferase, domain 1"/>
    <property type="match status" value="1"/>
</dbReference>
<evidence type="ECO:0000256" key="4">
    <source>
        <dbReference type="ARBA" id="ARBA00023239"/>
    </source>
</evidence>
<evidence type="ECO:0000256" key="2">
    <source>
        <dbReference type="ARBA" id="ARBA00006966"/>
    </source>
</evidence>
<dbReference type="GO" id="GO:0006545">
    <property type="term" value="P:glycine biosynthetic process"/>
    <property type="evidence" value="ECO:0007669"/>
    <property type="project" value="TreeGrafter"/>
</dbReference>
<dbReference type="NCBIfam" id="NF007825">
    <property type="entry name" value="PRK10534.1"/>
    <property type="match status" value="1"/>
</dbReference>
<evidence type="ECO:0000256" key="5">
    <source>
        <dbReference type="PIRSR" id="PIRSR017617-1"/>
    </source>
</evidence>
<protein>
    <recommendedName>
        <fullName evidence="6">Aromatic amino acid beta-eliminating lyase/threonine aldolase domain-containing protein</fullName>
    </recommendedName>
</protein>
<dbReference type="NCBIfam" id="NF041359">
    <property type="entry name" value="GntG_guanitoxin"/>
    <property type="match status" value="1"/>
</dbReference>
<dbReference type="Gene3D" id="3.40.640.10">
    <property type="entry name" value="Type I PLP-dependent aspartate aminotransferase-like (Major domain)"/>
    <property type="match status" value="1"/>
</dbReference>
<dbReference type="PANTHER" id="PTHR48097">
    <property type="entry name" value="L-THREONINE ALDOLASE-RELATED"/>
    <property type="match status" value="1"/>
</dbReference>
<reference evidence="7 8" key="1">
    <citation type="submission" date="2023-11" db="EMBL/GenBank/DDBJ databases">
        <title>Halocaridina rubra genome assembly.</title>
        <authorList>
            <person name="Smith C."/>
        </authorList>
    </citation>
    <scope>NUCLEOTIDE SEQUENCE [LARGE SCALE GENOMIC DNA]</scope>
    <source>
        <strain evidence="7">EP-1</strain>
        <tissue evidence="7">Whole</tissue>
    </source>
</reference>
<comment type="caution">
    <text evidence="7">The sequence shown here is derived from an EMBL/GenBank/DDBJ whole genome shotgun (WGS) entry which is preliminary data.</text>
</comment>
<evidence type="ECO:0000313" key="8">
    <source>
        <dbReference type="Proteomes" id="UP001381693"/>
    </source>
</evidence>
<proteinExistence type="inferred from homology"/>
<organism evidence="7 8">
    <name type="scientific">Halocaridina rubra</name>
    <name type="common">Hawaiian red shrimp</name>
    <dbReference type="NCBI Taxonomy" id="373956"/>
    <lineage>
        <taxon>Eukaryota</taxon>
        <taxon>Metazoa</taxon>
        <taxon>Ecdysozoa</taxon>
        <taxon>Arthropoda</taxon>
        <taxon>Crustacea</taxon>
        <taxon>Multicrustacea</taxon>
        <taxon>Malacostraca</taxon>
        <taxon>Eumalacostraca</taxon>
        <taxon>Eucarida</taxon>
        <taxon>Decapoda</taxon>
        <taxon>Pleocyemata</taxon>
        <taxon>Caridea</taxon>
        <taxon>Atyoidea</taxon>
        <taxon>Atyidae</taxon>
        <taxon>Halocaridina</taxon>
    </lineage>
</organism>
<dbReference type="EMBL" id="JAXCGZ010003934">
    <property type="protein sequence ID" value="KAK7082644.1"/>
    <property type="molecule type" value="Genomic_DNA"/>
</dbReference>
<feature type="modified residue" description="N6-(pyridoxal phosphate)lysine" evidence="5">
    <location>
        <position position="213"/>
    </location>
</feature>
<comment type="cofactor">
    <cofactor evidence="1">
        <name>pyridoxal 5'-phosphate</name>
        <dbReference type="ChEBI" id="CHEBI:597326"/>
    </cofactor>
</comment>
<dbReference type="SUPFAM" id="SSF53383">
    <property type="entry name" value="PLP-dependent transferases"/>
    <property type="match status" value="1"/>
</dbReference>
<dbReference type="InterPro" id="IPR023603">
    <property type="entry name" value="Low_specificity_L-TA-like"/>
</dbReference>
<dbReference type="InterPro" id="IPR015422">
    <property type="entry name" value="PyrdxlP-dep_Trfase_small"/>
</dbReference>
<dbReference type="InterPro" id="IPR015421">
    <property type="entry name" value="PyrdxlP-dep_Trfase_major"/>
</dbReference>
<evidence type="ECO:0000259" key="6">
    <source>
        <dbReference type="Pfam" id="PF01212"/>
    </source>
</evidence>
<evidence type="ECO:0000256" key="3">
    <source>
        <dbReference type="ARBA" id="ARBA00022898"/>
    </source>
</evidence>
<dbReference type="GO" id="GO:0006567">
    <property type="term" value="P:L-threonine catabolic process"/>
    <property type="evidence" value="ECO:0007669"/>
    <property type="project" value="TreeGrafter"/>
</dbReference>
<keyword evidence="4" id="KW-0456">Lyase</keyword>
<dbReference type="InterPro" id="IPR015424">
    <property type="entry name" value="PyrdxlP-dep_Trfase"/>
</dbReference>
<dbReference type="Proteomes" id="UP001381693">
    <property type="component" value="Unassembled WGS sequence"/>
</dbReference>
<dbReference type="InterPro" id="IPR001597">
    <property type="entry name" value="ArAA_b-elim_lyase/Thr_aldolase"/>
</dbReference>
<dbReference type="PIRSF" id="PIRSF017617">
    <property type="entry name" value="Thr_aldolase"/>
    <property type="match status" value="1"/>
</dbReference>
<dbReference type="AlphaFoldDB" id="A0AAN9ACE9"/>
<gene>
    <name evidence="7" type="ORF">SK128_016509</name>
</gene>
<dbReference type="Pfam" id="PF01212">
    <property type="entry name" value="Beta_elim_lyase"/>
    <property type="match status" value="1"/>
</dbReference>
<keyword evidence="8" id="KW-1185">Reference proteome</keyword>
<keyword evidence="3" id="KW-0663">Pyridoxal phosphate</keyword>
<feature type="domain" description="Aromatic amino acid beta-eliminating lyase/threonine aldolase" evidence="6">
    <location>
        <begin position="15"/>
        <end position="299"/>
    </location>
</feature>
<dbReference type="PANTHER" id="PTHR48097:SF9">
    <property type="entry name" value="L-THREONINE ALDOLASE"/>
    <property type="match status" value="1"/>
</dbReference>
<dbReference type="GO" id="GO:0005829">
    <property type="term" value="C:cytosol"/>
    <property type="evidence" value="ECO:0007669"/>
    <property type="project" value="TreeGrafter"/>
</dbReference>
<accession>A0AAN9ACE9</accession>
<evidence type="ECO:0000313" key="7">
    <source>
        <dbReference type="EMBL" id="KAK7082644.1"/>
    </source>
</evidence>